<dbReference type="eggNOG" id="KOG4585">
    <property type="taxonomic scope" value="Eukaryota"/>
</dbReference>
<dbReference type="EMBL" id="AGCU01016588">
    <property type="status" value="NOT_ANNOTATED_CDS"/>
    <property type="molecule type" value="Genomic_DNA"/>
</dbReference>
<dbReference type="Pfam" id="PF13359">
    <property type="entry name" value="DDE_Tnp_4"/>
    <property type="match status" value="1"/>
</dbReference>
<evidence type="ECO:0000256" key="5">
    <source>
        <dbReference type="ARBA" id="ARBA00022723"/>
    </source>
</evidence>
<keyword evidence="5" id="KW-0479">Metal-binding</keyword>
<dbReference type="PANTHER" id="PTHR22930">
    <property type="match status" value="1"/>
</dbReference>
<dbReference type="GO" id="GO:0005634">
    <property type="term" value="C:nucleus"/>
    <property type="evidence" value="ECO:0007669"/>
    <property type="project" value="UniProtKB-SubCell"/>
</dbReference>
<dbReference type="GeneTree" id="ENSGT00940000166756"/>
<dbReference type="Proteomes" id="UP000007267">
    <property type="component" value="Unassembled WGS sequence"/>
</dbReference>
<feature type="domain" description="DDE Tnp4" evidence="8">
    <location>
        <begin position="2"/>
        <end position="144"/>
    </location>
</feature>
<organism evidence="9 10">
    <name type="scientific">Pelodiscus sinensis</name>
    <name type="common">Chinese softshell turtle</name>
    <name type="synonym">Trionyx sinensis</name>
    <dbReference type="NCBI Taxonomy" id="13735"/>
    <lineage>
        <taxon>Eukaryota</taxon>
        <taxon>Metazoa</taxon>
        <taxon>Chordata</taxon>
        <taxon>Craniata</taxon>
        <taxon>Vertebrata</taxon>
        <taxon>Euteleostomi</taxon>
        <taxon>Archelosauria</taxon>
        <taxon>Testudinata</taxon>
        <taxon>Testudines</taxon>
        <taxon>Cryptodira</taxon>
        <taxon>Trionychia</taxon>
        <taxon>Trionychidae</taxon>
        <taxon>Pelodiscus</taxon>
    </lineage>
</organism>
<dbReference type="InterPro" id="IPR045249">
    <property type="entry name" value="HARBI1-like"/>
</dbReference>
<keyword evidence="4" id="KW-0540">Nuclease</keyword>
<evidence type="ECO:0000256" key="3">
    <source>
        <dbReference type="ARBA" id="ARBA00006958"/>
    </source>
</evidence>
<reference evidence="10" key="2">
    <citation type="journal article" date="2013" name="Nat. Genet.">
        <title>The draft genomes of soft-shell turtle and green sea turtle yield insights into the development and evolution of the turtle-specific body plan.</title>
        <authorList>
            <person name="Wang Z."/>
            <person name="Pascual-Anaya J."/>
            <person name="Zadissa A."/>
            <person name="Li W."/>
            <person name="Niimura Y."/>
            <person name="Huang Z."/>
            <person name="Li C."/>
            <person name="White S."/>
            <person name="Xiong Z."/>
            <person name="Fang D."/>
            <person name="Wang B."/>
            <person name="Ming Y."/>
            <person name="Chen Y."/>
            <person name="Zheng Y."/>
            <person name="Kuraku S."/>
            <person name="Pignatelli M."/>
            <person name="Herrero J."/>
            <person name="Beal K."/>
            <person name="Nozawa M."/>
            <person name="Li Q."/>
            <person name="Wang J."/>
            <person name="Zhang H."/>
            <person name="Yu L."/>
            <person name="Shigenobu S."/>
            <person name="Wang J."/>
            <person name="Liu J."/>
            <person name="Flicek P."/>
            <person name="Searle S."/>
            <person name="Wang J."/>
            <person name="Kuratani S."/>
            <person name="Yin Y."/>
            <person name="Aken B."/>
            <person name="Zhang G."/>
            <person name="Irie N."/>
        </authorList>
    </citation>
    <scope>NUCLEOTIDE SEQUENCE [LARGE SCALE GENOMIC DNA]</scope>
    <source>
        <strain evidence="10">Daiwa-1</strain>
    </source>
</reference>
<protein>
    <recommendedName>
        <fullName evidence="8">DDE Tnp4 domain-containing protein</fullName>
    </recommendedName>
</protein>
<name>K7EX09_PELSI</name>
<dbReference type="Ensembl" id="ENSPSIT00000000319.1">
    <property type="protein sequence ID" value="ENSPSIP00000000319.1"/>
    <property type="gene ID" value="ENSPSIG00000000319.1"/>
</dbReference>
<dbReference type="AlphaFoldDB" id="K7EX09"/>
<evidence type="ECO:0000313" key="9">
    <source>
        <dbReference type="Ensembl" id="ENSPSIP00000000319.1"/>
    </source>
</evidence>
<keyword evidence="10" id="KW-1185">Reference proteome</keyword>
<evidence type="ECO:0000256" key="2">
    <source>
        <dbReference type="ARBA" id="ARBA00004123"/>
    </source>
</evidence>
<evidence type="ECO:0000313" key="10">
    <source>
        <dbReference type="Proteomes" id="UP000007267"/>
    </source>
</evidence>
<evidence type="ECO:0000256" key="6">
    <source>
        <dbReference type="ARBA" id="ARBA00022801"/>
    </source>
</evidence>
<keyword evidence="7" id="KW-0539">Nucleus</keyword>
<reference evidence="10" key="1">
    <citation type="submission" date="2011-10" db="EMBL/GenBank/DDBJ databases">
        <authorList>
            <consortium name="Soft-shell Turtle Genome Consortium"/>
        </authorList>
    </citation>
    <scope>NUCLEOTIDE SEQUENCE [LARGE SCALE GENOMIC DNA]</scope>
    <source>
        <strain evidence="10">Daiwa-1</strain>
    </source>
</reference>
<reference evidence="9" key="3">
    <citation type="submission" date="2025-08" db="UniProtKB">
        <authorList>
            <consortium name="Ensembl"/>
        </authorList>
    </citation>
    <scope>IDENTIFICATION</scope>
</reference>
<comment type="cofactor">
    <cofactor evidence="1">
        <name>a divalent metal cation</name>
        <dbReference type="ChEBI" id="CHEBI:60240"/>
    </cofactor>
</comment>
<evidence type="ECO:0000256" key="1">
    <source>
        <dbReference type="ARBA" id="ARBA00001968"/>
    </source>
</evidence>
<dbReference type="PANTHER" id="PTHR22930:SF206">
    <property type="entry name" value="NUCLEASE HARBI1"/>
    <property type="match status" value="1"/>
</dbReference>
<reference evidence="9" key="4">
    <citation type="submission" date="2025-09" db="UniProtKB">
        <authorList>
            <consortium name="Ensembl"/>
        </authorList>
    </citation>
    <scope>IDENTIFICATION</scope>
</reference>
<comment type="subcellular location">
    <subcellularLocation>
        <location evidence="2">Nucleus</location>
    </subcellularLocation>
</comment>
<accession>K7EX09</accession>
<dbReference type="HOGENOM" id="CLU_018552_5_1_1"/>
<evidence type="ECO:0000256" key="4">
    <source>
        <dbReference type="ARBA" id="ARBA00022722"/>
    </source>
</evidence>
<dbReference type="InterPro" id="IPR027806">
    <property type="entry name" value="HARBI1_dom"/>
</dbReference>
<evidence type="ECO:0000259" key="8">
    <source>
        <dbReference type="Pfam" id="PF13359"/>
    </source>
</evidence>
<sequence length="195" mass="22332">MNRKGYCSIVLQALVDHRGHFLDVYVGWSVRAHDSRILRNSGLFHRPKAGTYFPRWELTVGDVPMPIYVVGDAAYSLLPWLMWSSTEWLDQNRARFNDRLNRAHNHVECTFGRLKAHFWCLLTRLKMGERNAMEVLAACCVLHNLVEQSGEAFLPARMVAEGQGYEQPHTAAIHQVHQDGVCIQEVLMNMFAQAP</sequence>
<dbReference type="GO" id="GO:0046872">
    <property type="term" value="F:metal ion binding"/>
    <property type="evidence" value="ECO:0007669"/>
    <property type="project" value="UniProtKB-KW"/>
</dbReference>
<dbReference type="GO" id="GO:0004518">
    <property type="term" value="F:nuclease activity"/>
    <property type="evidence" value="ECO:0007669"/>
    <property type="project" value="UniProtKB-KW"/>
</dbReference>
<comment type="similarity">
    <text evidence="3">Belongs to the HARBI1 family.</text>
</comment>
<dbReference type="OMA" id="TIHNICK"/>
<evidence type="ECO:0000256" key="7">
    <source>
        <dbReference type="ARBA" id="ARBA00023242"/>
    </source>
</evidence>
<proteinExistence type="inferred from homology"/>
<dbReference type="GO" id="GO:0016787">
    <property type="term" value="F:hydrolase activity"/>
    <property type="evidence" value="ECO:0007669"/>
    <property type="project" value="UniProtKB-KW"/>
</dbReference>
<keyword evidence="6" id="KW-0378">Hydrolase</keyword>
<dbReference type="STRING" id="13735.ENSPSIP00000000319"/>